<dbReference type="SUPFAM" id="SSF55729">
    <property type="entry name" value="Acyl-CoA N-acyltransferases (Nat)"/>
    <property type="match status" value="1"/>
</dbReference>
<organism evidence="2 3">
    <name type="scientific">Cytospora leucostoma</name>
    <dbReference type="NCBI Taxonomy" id="1230097"/>
    <lineage>
        <taxon>Eukaryota</taxon>
        <taxon>Fungi</taxon>
        <taxon>Dikarya</taxon>
        <taxon>Ascomycota</taxon>
        <taxon>Pezizomycotina</taxon>
        <taxon>Sordariomycetes</taxon>
        <taxon>Sordariomycetidae</taxon>
        <taxon>Diaporthales</taxon>
        <taxon>Cytosporaceae</taxon>
        <taxon>Cytospora</taxon>
    </lineage>
</organism>
<dbReference type="Gene3D" id="3.40.630.30">
    <property type="match status" value="1"/>
</dbReference>
<accession>A0A423VUR6</accession>
<feature type="domain" description="N-acetyltransferase" evidence="1">
    <location>
        <begin position="19"/>
        <end position="174"/>
    </location>
</feature>
<name>A0A423VUR6_9PEZI</name>
<evidence type="ECO:0000313" key="3">
    <source>
        <dbReference type="Proteomes" id="UP000285146"/>
    </source>
</evidence>
<reference evidence="2 3" key="1">
    <citation type="submission" date="2015-09" db="EMBL/GenBank/DDBJ databases">
        <title>Host preference determinants of Valsa canker pathogens revealed by comparative genomics.</title>
        <authorList>
            <person name="Yin Z."/>
            <person name="Huang L."/>
        </authorList>
    </citation>
    <scope>NUCLEOTIDE SEQUENCE [LARGE SCALE GENOMIC DNA]</scope>
    <source>
        <strain evidence="2 3">SXYLt</strain>
    </source>
</reference>
<dbReference type="GO" id="GO:0016747">
    <property type="term" value="F:acyltransferase activity, transferring groups other than amino-acyl groups"/>
    <property type="evidence" value="ECO:0007669"/>
    <property type="project" value="InterPro"/>
</dbReference>
<keyword evidence="3" id="KW-1185">Reference proteome</keyword>
<comment type="caution">
    <text evidence="2">The sequence shown here is derived from an EMBL/GenBank/DDBJ whole genome shotgun (WGS) entry which is preliminary data.</text>
</comment>
<dbReference type="InterPro" id="IPR051531">
    <property type="entry name" value="N-acetyltransferase"/>
</dbReference>
<gene>
    <name evidence="2" type="ORF">VPNG_09285</name>
</gene>
<dbReference type="EMBL" id="LKEB01000074">
    <property type="protein sequence ID" value="ROV94823.1"/>
    <property type="molecule type" value="Genomic_DNA"/>
</dbReference>
<dbReference type="AlphaFoldDB" id="A0A423VUR6"/>
<dbReference type="PANTHER" id="PTHR43792:SF1">
    <property type="entry name" value="N-ACETYLTRANSFERASE DOMAIN-CONTAINING PROTEIN"/>
    <property type="match status" value="1"/>
</dbReference>
<evidence type="ECO:0000259" key="1">
    <source>
        <dbReference type="Pfam" id="PF13302"/>
    </source>
</evidence>
<evidence type="ECO:0000313" key="2">
    <source>
        <dbReference type="EMBL" id="ROV94823.1"/>
    </source>
</evidence>
<dbReference type="Pfam" id="PF13302">
    <property type="entry name" value="Acetyltransf_3"/>
    <property type="match status" value="1"/>
</dbReference>
<dbReference type="InterPro" id="IPR000182">
    <property type="entry name" value="GNAT_dom"/>
</dbReference>
<dbReference type="OrthoDB" id="630895at2759"/>
<sequence length="201" mass="23199">MGKYLDIKPQHHMLVRSERLLLRPVITGDLYVLHRMRLNPQVMRFMPGVENEQEALKSYSVRRIEFMMMEDQFSFAVVLPNQERRPSGSEASKEETVIGFVGITQPPEVFYIFDEEYWGHGYATEALQSFLNTYWATFPSGLITMDEKERDHLEAHVHDGNDCSERVATNCGFVHVRNGFSRSHGGEIGNKIYRVQRPSSA</sequence>
<dbReference type="InterPro" id="IPR016181">
    <property type="entry name" value="Acyl_CoA_acyltransferase"/>
</dbReference>
<dbReference type="Proteomes" id="UP000285146">
    <property type="component" value="Unassembled WGS sequence"/>
</dbReference>
<protein>
    <recommendedName>
        <fullName evidence="1">N-acetyltransferase domain-containing protein</fullName>
    </recommendedName>
</protein>
<dbReference type="PANTHER" id="PTHR43792">
    <property type="entry name" value="GNAT FAMILY, PUTATIVE (AFU_ORTHOLOGUE AFUA_3G00765)-RELATED-RELATED"/>
    <property type="match status" value="1"/>
</dbReference>
<proteinExistence type="predicted"/>
<dbReference type="InParanoid" id="A0A423VUR6"/>